<dbReference type="CDD" id="cd06257">
    <property type="entry name" value="DnaJ"/>
    <property type="match status" value="1"/>
</dbReference>
<protein>
    <submittedName>
        <fullName evidence="2">J domain-containing protein</fullName>
    </submittedName>
</protein>
<name>A0ABV6UP92_9ACTN</name>
<sequence>MAADSPVRWIDPEEQRLEEQIAQTEARWVDAEVEVETLRVELDNFALVHHQRLGPMYVRLDELDALIAEATAARTGDPEDIRRAFEARNVVEPMPDLEAFFAEADAAARGESDGGAEGGGTEQPVIPQAPQRIRPDKEAQRLYRDLARRAHPDLAQDPAEQELRGAFIARVNEAYARGDVLALAALAEEWAGETGDNGAPAEGTPERLAWLRQRLDWLTARLRRIEETRAELVDSPMGQLLMLLPDDPDALLEVLAEQLLESVSTRQAELDRLVGTV</sequence>
<dbReference type="EMBL" id="JBHEZZ010000009">
    <property type="protein sequence ID" value="MFC1403291.1"/>
    <property type="molecule type" value="Genomic_DNA"/>
</dbReference>
<organism evidence="2 3">
    <name type="scientific">Streptacidiphilus cavernicola</name>
    <dbReference type="NCBI Taxonomy" id="3342716"/>
    <lineage>
        <taxon>Bacteria</taxon>
        <taxon>Bacillati</taxon>
        <taxon>Actinomycetota</taxon>
        <taxon>Actinomycetes</taxon>
        <taxon>Kitasatosporales</taxon>
        <taxon>Streptomycetaceae</taxon>
        <taxon>Streptacidiphilus</taxon>
    </lineage>
</organism>
<reference evidence="2 3" key="1">
    <citation type="submission" date="2024-09" db="EMBL/GenBank/DDBJ databases">
        <authorList>
            <person name="Lee S.D."/>
        </authorList>
    </citation>
    <scope>NUCLEOTIDE SEQUENCE [LARGE SCALE GENOMIC DNA]</scope>
    <source>
        <strain evidence="2 3">N1-5</strain>
    </source>
</reference>
<proteinExistence type="predicted"/>
<evidence type="ECO:0000256" key="1">
    <source>
        <dbReference type="SAM" id="MobiDB-lite"/>
    </source>
</evidence>
<accession>A0ABV6UP92</accession>
<dbReference type="RefSeq" id="WP_030254335.1">
    <property type="nucleotide sequence ID" value="NZ_JBHEZZ010000009.1"/>
</dbReference>
<dbReference type="InterPro" id="IPR001623">
    <property type="entry name" value="DnaJ_domain"/>
</dbReference>
<evidence type="ECO:0000313" key="2">
    <source>
        <dbReference type="EMBL" id="MFC1403291.1"/>
    </source>
</evidence>
<keyword evidence="3" id="KW-1185">Reference proteome</keyword>
<gene>
    <name evidence="2" type="ORF">ACEZDJ_18540</name>
</gene>
<dbReference type="Proteomes" id="UP001592528">
    <property type="component" value="Unassembled WGS sequence"/>
</dbReference>
<evidence type="ECO:0000313" key="3">
    <source>
        <dbReference type="Proteomes" id="UP001592528"/>
    </source>
</evidence>
<dbReference type="SUPFAM" id="SSF46565">
    <property type="entry name" value="Chaperone J-domain"/>
    <property type="match status" value="1"/>
</dbReference>
<comment type="caution">
    <text evidence="2">The sequence shown here is derived from an EMBL/GenBank/DDBJ whole genome shotgun (WGS) entry which is preliminary data.</text>
</comment>
<dbReference type="InterPro" id="IPR036869">
    <property type="entry name" value="J_dom_sf"/>
</dbReference>
<feature type="region of interest" description="Disordered" evidence="1">
    <location>
        <begin position="107"/>
        <end position="136"/>
    </location>
</feature>